<accession>A0A239GS48</accession>
<dbReference type="RefSeq" id="WP_089232681.1">
    <property type="nucleotide sequence ID" value="NZ_FZOY01000003.1"/>
</dbReference>
<protein>
    <recommendedName>
        <fullName evidence="4">UDP-N-acetylmuramate--alanine ligase</fullName>
    </recommendedName>
</protein>
<name>A0A239GS48_9RHOB</name>
<evidence type="ECO:0000256" key="1">
    <source>
        <dbReference type="SAM" id="Phobius"/>
    </source>
</evidence>
<organism evidence="2 3">
    <name type="scientific">Tropicimonas sediminicola</name>
    <dbReference type="NCBI Taxonomy" id="1031541"/>
    <lineage>
        <taxon>Bacteria</taxon>
        <taxon>Pseudomonadati</taxon>
        <taxon>Pseudomonadota</taxon>
        <taxon>Alphaproteobacteria</taxon>
        <taxon>Rhodobacterales</taxon>
        <taxon>Roseobacteraceae</taxon>
        <taxon>Tropicimonas</taxon>
    </lineage>
</organism>
<proteinExistence type="predicted"/>
<evidence type="ECO:0008006" key="4">
    <source>
        <dbReference type="Google" id="ProtNLM"/>
    </source>
</evidence>
<dbReference type="OrthoDB" id="7869914at2"/>
<dbReference type="EMBL" id="FZOY01000003">
    <property type="protein sequence ID" value="SNS71672.1"/>
    <property type="molecule type" value="Genomic_DNA"/>
</dbReference>
<dbReference type="InterPro" id="IPR018919">
    <property type="entry name" value="DUF2484"/>
</dbReference>
<keyword evidence="1" id="KW-0472">Membrane</keyword>
<feature type="transmembrane region" description="Helical" evidence="1">
    <location>
        <begin position="43"/>
        <end position="63"/>
    </location>
</feature>
<sequence length="92" mass="10040">MNALVLGSVWVVAATLVALLPMRFQFLPGFALLLTAPLLIWRIGVEFGWLPALLGLAAFVSMFRKPLRYLVLRAAGRTRDEAMGRTSGEGVP</sequence>
<gene>
    <name evidence="2" type="ORF">SAMN05421757_10372</name>
</gene>
<keyword evidence="3" id="KW-1185">Reference proteome</keyword>
<reference evidence="2 3" key="1">
    <citation type="submission" date="2017-06" db="EMBL/GenBank/DDBJ databases">
        <authorList>
            <person name="Kim H.J."/>
            <person name="Triplett B.A."/>
        </authorList>
    </citation>
    <scope>NUCLEOTIDE SEQUENCE [LARGE SCALE GENOMIC DNA]</scope>
    <source>
        <strain evidence="2 3">DSM 29339</strain>
    </source>
</reference>
<dbReference type="Proteomes" id="UP000198426">
    <property type="component" value="Unassembled WGS sequence"/>
</dbReference>
<keyword evidence="1" id="KW-0812">Transmembrane</keyword>
<evidence type="ECO:0000313" key="2">
    <source>
        <dbReference type="EMBL" id="SNS71672.1"/>
    </source>
</evidence>
<keyword evidence="1" id="KW-1133">Transmembrane helix</keyword>
<dbReference type="AlphaFoldDB" id="A0A239GS48"/>
<dbReference type="Pfam" id="PF10658">
    <property type="entry name" value="DUF2484"/>
    <property type="match status" value="1"/>
</dbReference>
<evidence type="ECO:0000313" key="3">
    <source>
        <dbReference type="Proteomes" id="UP000198426"/>
    </source>
</evidence>